<accession>A0A1D1UP08</accession>
<keyword evidence="2" id="KW-1185">Reference proteome</keyword>
<evidence type="ECO:0000313" key="1">
    <source>
        <dbReference type="EMBL" id="GAU90135.1"/>
    </source>
</evidence>
<comment type="caution">
    <text evidence="1">The sequence shown here is derived from an EMBL/GenBank/DDBJ whole genome shotgun (WGS) entry which is preliminary data.</text>
</comment>
<sequence length="75" mass="8707">MEKRTCKVEQLLSARFVGGIFRTLNVVVEALPHPRVYWRIRERAENAAARFSTHATTKIDVKTKWLMKKAYTSLS</sequence>
<dbReference type="AlphaFoldDB" id="A0A1D1UP08"/>
<gene>
    <name evidence="1" type="primary">RvY_02599-1</name>
    <name evidence="1" type="synonym">RvY_02599.1</name>
    <name evidence="1" type="ORF">RvY_02599</name>
</gene>
<proteinExistence type="predicted"/>
<name>A0A1D1UP08_RAMVA</name>
<dbReference type="Proteomes" id="UP000186922">
    <property type="component" value="Unassembled WGS sequence"/>
</dbReference>
<dbReference type="EMBL" id="BDGG01000001">
    <property type="protein sequence ID" value="GAU90135.1"/>
    <property type="molecule type" value="Genomic_DNA"/>
</dbReference>
<reference evidence="1 2" key="1">
    <citation type="journal article" date="2016" name="Nat. Commun.">
        <title>Extremotolerant tardigrade genome and improved radiotolerance of human cultured cells by tardigrade-unique protein.</title>
        <authorList>
            <person name="Hashimoto T."/>
            <person name="Horikawa D.D."/>
            <person name="Saito Y."/>
            <person name="Kuwahara H."/>
            <person name="Kozuka-Hata H."/>
            <person name="Shin-I T."/>
            <person name="Minakuchi Y."/>
            <person name="Ohishi K."/>
            <person name="Motoyama A."/>
            <person name="Aizu T."/>
            <person name="Enomoto A."/>
            <person name="Kondo K."/>
            <person name="Tanaka S."/>
            <person name="Hara Y."/>
            <person name="Koshikawa S."/>
            <person name="Sagara H."/>
            <person name="Miura T."/>
            <person name="Yokobori S."/>
            <person name="Miyagawa K."/>
            <person name="Suzuki Y."/>
            <person name="Kubo T."/>
            <person name="Oyama M."/>
            <person name="Kohara Y."/>
            <person name="Fujiyama A."/>
            <person name="Arakawa K."/>
            <person name="Katayama T."/>
            <person name="Toyoda A."/>
            <person name="Kunieda T."/>
        </authorList>
    </citation>
    <scope>NUCLEOTIDE SEQUENCE [LARGE SCALE GENOMIC DNA]</scope>
    <source>
        <strain evidence="1 2">YOKOZUNA-1</strain>
    </source>
</reference>
<protein>
    <submittedName>
        <fullName evidence="1">Uncharacterized protein</fullName>
    </submittedName>
</protein>
<evidence type="ECO:0000313" key="2">
    <source>
        <dbReference type="Proteomes" id="UP000186922"/>
    </source>
</evidence>
<organism evidence="1 2">
    <name type="scientific">Ramazzottius varieornatus</name>
    <name type="common">Water bear</name>
    <name type="synonym">Tardigrade</name>
    <dbReference type="NCBI Taxonomy" id="947166"/>
    <lineage>
        <taxon>Eukaryota</taxon>
        <taxon>Metazoa</taxon>
        <taxon>Ecdysozoa</taxon>
        <taxon>Tardigrada</taxon>
        <taxon>Eutardigrada</taxon>
        <taxon>Parachela</taxon>
        <taxon>Hypsibioidea</taxon>
        <taxon>Ramazzottiidae</taxon>
        <taxon>Ramazzottius</taxon>
    </lineage>
</organism>